<organism evidence="1 2">
    <name type="scientific">Congregibacter litoralis KT71</name>
    <dbReference type="NCBI Taxonomy" id="314285"/>
    <lineage>
        <taxon>Bacteria</taxon>
        <taxon>Pseudomonadati</taxon>
        <taxon>Pseudomonadota</taxon>
        <taxon>Gammaproteobacteria</taxon>
        <taxon>Cellvibrionales</taxon>
        <taxon>Halieaceae</taxon>
        <taxon>Congregibacter</taxon>
    </lineage>
</organism>
<name>A4A9W3_9GAMM</name>
<dbReference type="HOGENOM" id="CLU_2750853_0_0_6"/>
<reference evidence="1 2" key="2">
    <citation type="journal article" date="2009" name="PLoS ONE">
        <title>The photosynthetic apparatus and its regulation in the aerobic gammaproteobacterium Congregibacter litoralis gen. nov., sp. nov.</title>
        <authorList>
            <person name="Spring S."/>
            <person name="Lunsdorf H."/>
            <person name="Fuchs B.M."/>
            <person name="Tindall B.J."/>
        </authorList>
    </citation>
    <scope>NUCLEOTIDE SEQUENCE [LARGE SCALE GENOMIC DNA]</scope>
    <source>
        <strain evidence="1">KT71</strain>
    </source>
</reference>
<gene>
    <name evidence="1" type="ORF">KT71_07869</name>
</gene>
<dbReference type="RefSeq" id="WP_008294000.1">
    <property type="nucleotide sequence ID" value="NZ_CM002299.1"/>
</dbReference>
<dbReference type="AlphaFoldDB" id="A4A9W3"/>
<proteinExistence type="predicted"/>
<dbReference type="EMBL" id="AAOA02000004">
    <property type="protein sequence ID" value="EAQ97280.1"/>
    <property type="molecule type" value="Genomic_DNA"/>
</dbReference>
<comment type="caution">
    <text evidence="1">The sequence shown here is derived from an EMBL/GenBank/DDBJ whole genome shotgun (WGS) entry which is preliminary data.</text>
</comment>
<protein>
    <submittedName>
        <fullName evidence="1">Uncharacterized protein</fullName>
    </submittedName>
</protein>
<dbReference type="Proteomes" id="UP000019205">
    <property type="component" value="Chromosome"/>
</dbReference>
<evidence type="ECO:0000313" key="1">
    <source>
        <dbReference type="EMBL" id="EAQ97280.1"/>
    </source>
</evidence>
<sequence length="70" mass="8697">MSGRDQPENYETSYRLGFLYRKQFFREFLYYEIEPSYNWRRDLYEEKREGVLGVVFRLEVMLDRELVGGR</sequence>
<dbReference type="OrthoDB" id="5611127at2"/>
<evidence type="ECO:0000313" key="2">
    <source>
        <dbReference type="Proteomes" id="UP000019205"/>
    </source>
</evidence>
<reference evidence="1 2" key="1">
    <citation type="journal article" date="2007" name="Proc. Natl. Acad. Sci. U.S.A.">
        <title>Characterization of a marine gammaproteobacterium capable of aerobic anoxygenic photosynthesis.</title>
        <authorList>
            <person name="Fuchs B.M."/>
            <person name="Spring S."/>
            <person name="Teeling H."/>
            <person name="Quast C."/>
            <person name="Wulf J."/>
            <person name="Schattenhofer M."/>
            <person name="Yan S."/>
            <person name="Ferriera S."/>
            <person name="Johnson J."/>
            <person name="Glockner F.O."/>
            <person name="Amann R."/>
        </authorList>
    </citation>
    <scope>NUCLEOTIDE SEQUENCE [LARGE SCALE GENOMIC DNA]</scope>
    <source>
        <strain evidence="1">KT71</strain>
    </source>
</reference>
<keyword evidence="2" id="KW-1185">Reference proteome</keyword>
<accession>A4A9W3</accession>